<organism evidence="2 3">
    <name type="scientific">Serendipita vermifera MAFF 305830</name>
    <dbReference type="NCBI Taxonomy" id="933852"/>
    <lineage>
        <taxon>Eukaryota</taxon>
        <taxon>Fungi</taxon>
        <taxon>Dikarya</taxon>
        <taxon>Basidiomycota</taxon>
        <taxon>Agaricomycotina</taxon>
        <taxon>Agaricomycetes</taxon>
        <taxon>Sebacinales</taxon>
        <taxon>Serendipitaceae</taxon>
        <taxon>Serendipita</taxon>
    </lineage>
</organism>
<feature type="transmembrane region" description="Helical" evidence="1">
    <location>
        <begin position="61"/>
        <end position="83"/>
    </location>
</feature>
<feature type="transmembrane region" description="Helical" evidence="1">
    <location>
        <begin position="20"/>
        <end position="41"/>
    </location>
</feature>
<dbReference type="Proteomes" id="UP000054097">
    <property type="component" value="Unassembled WGS sequence"/>
</dbReference>
<evidence type="ECO:0000256" key="1">
    <source>
        <dbReference type="SAM" id="Phobius"/>
    </source>
</evidence>
<evidence type="ECO:0000313" key="2">
    <source>
        <dbReference type="EMBL" id="KIM22989.1"/>
    </source>
</evidence>
<sequence>MRYLAQREHVLKSLNVLLSYLYSLSYILFPSFTLFAARWIIQYAWLALQKELRWGIIPLSILLASLCVHCFTIPGTPIILDFIGQRTHPSYRALPLHSSI</sequence>
<dbReference type="HOGENOM" id="CLU_2307799_0_0_1"/>
<keyword evidence="1" id="KW-0812">Transmembrane</keyword>
<accession>A0A0C3ASH5</accession>
<proteinExistence type="predicted"/>
<evidence type="ECO:0000313" key="3">
    <source>
        <dbReference type="Proteomes" id="UP000054097"/>
    </source>
</evidence>
<protein>
    <submittedName>
        <fullName evidence="2">Uncharacterized protein</fullName>
    </submittedName>
</protein>
<dbReference type="EMBL" id="KN824344">
    <property type="protein sequence ID" value="KIM22989.1"/>
    <property type="molecule type" value="Genomic_DNA"/>
</dbReference>
<name>A0A0C3ASH5_SERVB</name>
<reference evidence="3" key="2">
    <citation type="submission" date="2015-01" db="EMBL/GenBank/DDBJ databases">
        <title>Evolutionary Origins and Diversification of the Mycorrhizal Mutualists.</title>
        <authorList>
            <consortium name="DOE Joint Genome Institute"/>
            <consortium name="Mycorrhizal Genomics Consortium"/>
            <person name="Kohler A."/>
            <person name="Kuo A."/>
            <person name="Nagy L.G."/>
            <person name="Floudas D."/>
            <person name="Copeland A."/>
            <person name="Barry K.W."/>
            <person name="Cichocki N."/>
            <person name="Veneault-Fourrey C."/>
            <person name="LaButti K."/>
            <person name="Lindquist E.A."/>
            <person name="Lipzen A."/>
            <person name="Lundell T."/>
            <person name="Morin E."/>
            <person name="Murat C."/>
            <person name="Riley R."/>
            <person name="Ohm R."/>
            <person name="Sun H."/>
            <person name="Tunlid A."/>
            <person name="Henrissat B."/>
            <person name="Grigoriev I.V."/>
            <person name="Hibbett D.S."/>
            <person name="Martin F."/>
        </authorList>
    </citation>
    <scope>NUCLEOTIDE SEQUENCE [LARGE SCALE GENOMIC DNA]</scope>
    <source>
        <strain evidence="3">MAFF 305830</strain>
    </source>
</reference>
<dbReference type="AlphaFoldDB" id="A0A0C3ASH5"/>
<keyword evidence="1" id="KW-1133">Transmembrane helix</keyword>
<dbReference type="OrthoDB" id="5428737at2759"/>
<keyword evidence="1" id="KW-0472">Membrane</keyword>
<gene>
    <name evidence="2" type="ORF">M408DRAFT_267668</name>
</gene>
<dbReference type="STRING" id="933852.A0A0C3ASH5"/>
<reference evidence="2 3" key="1">
    <citation type="submission" date="2014-04" db="EMBL/GenBank/DDBJ databases">
        <authorList>
            <consortium name="DOE Joint Genome Institute"/>
            <person name="Kuo A."/>
            <person name="Zuccaro A."/>
            <person name="Kohler A."/>
            <person name="Nagy L.G."/>
            <person name="Floudas D."/>
            <person name="Copeland A."/>
            <person name="Barry K.W."/>
            <person name="Cichocki N."/>
            <person name="Veneault-Fourrey C."/>
            <person name="LaButti K."/>
            <person name="Lindquist E.A."/>
            <person name="Lipzen A."/>
            <person name="Lundell T."/>
            <person name="Morin E."/>
            <person name="Murat C."/>
            <person name="Sun H."/>
            <person name="Tunlid A."/>
            <person name="Henrissat B."/>
            <person name="Grigoriev I.V."/>
            <person name="Hibbett D.S."/>
            <person name="Martin F."/>
            <person name="Nordberg H.P."/>
            <person name="Cantor M.N."/>
            <person name="Hua S.X."/>
        </authorList>
    </citation>
    <scope>NUCLEOTIDE SEQUENCE [LARGE SCALE GENOMIC DNA]</scope>
    <source>
        <strain evidence="2 3">MAFF 305830</strain>
    </source>
</reference>
<keyword evidence="3" id="KW-1185">Reference proteome</keyword>